<sequence length="119" mass="13435">MKITDQDQRVEELQLAMSRAFEARKTPAVGVLDDGDDVVINVSWVVETGRDTTLDARCSAPLRVASRQFERYGAMDMAPRRIVQERDAFDRSRADQANANECSLDIRAADDWFDTPETP</sequence>
<accession>A0A158AXF9</accession>
<gene>
    <name evidence="1" type="ORF">AWB82_03155</name>
</gene>
<name>A0A158AXF9_9BURK</name>
<dbReference type="STRING" id="1777143.AWB82_03155"/>
<dbReference type="AlphaFoldDB" id="A0A158AXF9"/>
<dbReference type="EMBL" id="FCOJ02000020">
    <property type="protein sequence ID" value="SAK62389.1"/>
    <property type="molecule type" value="Genomic_DNA"/>
</dbReference>
<protein>
    <submittedName>
        <fullName evidence="1">Uncharacterized protein</fullName>
    </submittedName>
</protein>
<organism evidence="1 2">
    <name type="scientific">Caballeronia glebae</name>
    <dbReference type="NCBI Taxonomy" id="1777143"/>
    <lineage>
        <taxon>Bacteria</taxon>
        <taxon>Pseudomonadati</taxon>
        <taxon>Pseudomonadota</taxon>
        <taxon>Betaproteobacteria</taxon>
        <taxon>Burkholderiales</taxon>
        <taxon>Burkholderiaceae</taxon>
        <taxon>Caballeronia</taxon>
    </lineage>
</organism>
<dbReference type="OrthoDB" id="9099390at2"/>
<proteinExistence type="predicted"/>
<reference evidence="1" key="1">
    <citation type="submission" date="2016-01" db="EMBL/GenBank/DDBJ databases">
        <authorList>
            <person name="Peeters C."/>
        </authorList>
    </citation>
    <scope>NUCLEOTIDE SEQUENCE [LARGE SCALE GENOMIC DNA]</scope>
    <source>
        <strain evidence="1">LMG 29325</strain>
    </source>
</reference>
<evidence type="ECO:0000313" key="2">
    <source>
        <dbReference type="Proteomes" id="UP000054596"/>
    </source>
</evidence>
<dbReference type="Proteomes" id="UP000054596">
    <property type="component" value="Unassembled WGS sequence"/>
</dbReference>
<dbReference type="RefSeq" id="WP_086968672.1">
    <property type="nucleotide sequence ID" value="NZ_FCOJ02000020.1"/>
</dbReference>
<keyword evidence="2" id="KW-1185">Reference proteome</keyword>
<evidence type="ECO:0000313" key="1">
    <source>
        <dbReference type="EMBL" id="SAK62389.1"/>
    </source>
</evidence>
<comment type="caution">
    <text evidence="1">The sequence shown here is derived from an EMBL/GenBank/DDBJ whole genome shotgun (WGS) entry which is preliminary data.</text>
</comment>